<reference evidence="1 2" key="1">
    <citation type="journal article" date="2014" name="G3 (Bethesda)">
        <title>Genome sequence of Candidatus Riesia pediculischaeffi, endosymbiont of chimpanzee lice, and genomic comparison of recently acquired endosymbionts from human and chimpanzee lice.</title>
        <authorList>
            <person name="Boyd B.M."/>
            <person name="Allen J.M."/>
            <person name="de Crecy-Lagard V."/>
            <person name="Reed D.L."/>
        </authorList>
    </citation>
    <scope>NUCLEOTIDE SEQUENCE [LARGE SCALE GENOMIC DNA]</scope>
    <source>
        <strain evidence="1 2">PTSU</strain>
    </source>
</reference>
<name>A0A0C1V859_9ENTR</name>
<protein>
    <submittedName>
        <fullName evidence="1">Uncharacterized protein</fullName>
    </submittedName>
</protein>
<sequence length="55" mass="6548">MEGRISQENISIKYTKSSYFYIFLEHLSEGSNSIFLKNVLRLEIRDVIPVSRRLR</sequence>
<dbReference type="AlphaFoldDB" id="A0A0C1V859"/>
<organism evidence="1 2">
    <name type="scientific">Candidatus Riesia pediculischaeffi PTSU</name>
    <dbReference type="NCBI Taxonomy" id="1401651"/>
    <lineage>
        <taxon>Bacteria</taxon>
        <taxon>Pseudomonadati</taxon>
        <taxon>Pseudomonadota</taxon>
        <taxon>Gammaproteobacteria</taxon>
        <taxon>Enterobacterales</taxon>
        <taxon>Enterobacteriaceae</taxon>
        <taxon>Candidatus Riesia</taxon>
    </lineage>
</organism>
<dbReference type="EMBL" id="AWXV01000004">
    <property type="protein sequence ID" value="KIE64038.1"/>
    <property type="molecule type" value="Genomic_DNA"/>
</dbReference>
<comment type="caution">
    <text evidence="1">The sequence shown here is derived from an EMBL/GenBank/DDBJ whole genome shotgun (WGS) entry which is preliminary data.</text>
</comment>
<accession>A0A0C1V859</accession>
<dbReference type="HOGENOM" id="CLU_3023519_0_0_6"/>
<dbReference type="Proteomes" id="UP000054529">
    <property type="component" value="Unassembled WGS sequence"/>
</dbReference>
<gene>
    <name evidence="1" type="ORF">P689_122207</name>
</gene>
<evidence type="ECO:0000313" key="1">
    <source>
        <dbReference type="EMBL" id="KIE64038.1"/>
    </source>
</evidence>
<proteinExistence type="predicted"/>
<evidence type="ECO:0000313" key="2">
    <source>
        <dbReference type="Proteomes" id="UP000054529"/>
    </source>
</evidence>